<sequence length="636" mass="70723">MIRLSNLTLQRGPQRLLEGAEMTLHTGHKAGLIGANGAGKSSLFALLRGELSPDAGDCQIPADWRIAHMRQEVDTLDRLAVDYVLDGDLRLRKVQADLAAAEHAHDGTALARLHSELDSADGYTADARARKLLAGLGFTSAQMDRRVGDFSGGWRMRLNLAQALMCPSDLLLLDEPTNHLDLDAILWLEDWLKGYPGTLLLISHDRDFLDAVVDHVLHVEQRKLNLYKGGYSAFERTRAERLAQQQQAYEKQQAQRAHMEKYIARFKAQATKARQAQSRIKALERMEELSAAHVDSPFDFVFREAQKISSPLLDLSEGRLGYGDKTILEKVKLQLTPGARIGLLGPNGAGKSTLIKNLAGELEPLGGRLARGENLAVGYFAQHQLDSLDDKASPLLHLQRLAPSEREQTLRDFLGGFDFRGDRIDEPVLNFSGGEKARLALALIAWERPNLLLLDEPTNHLDLEMRLALTMALQEFAGAVVVVSHDRHLLKSTTDDFLLVADGKVQPFDGDLDDYSRWLIDYRQRTAPVSSTPVNPDKTDKKAQRQAAAALRQQLAPHKKAADKLETELGQVHTQLAQIETALGDAELYEAARKDELRELLARQSSLKQREGELEEAWMLALETLESMQAELEALS</sequence>
<dbReference type="EMBL" id="CP031641">
    <property type="protein sequence ID" value="AXO90938.1"/>
    <property type="molecule type" value="Genomic_DNA"/>
</dbReference>
<evidence type="ECO:0000256" key="1">
    <source>
        <dbReference type="ARBA" id="ARBA00022737"/>
    </source>
</evidence>
<dbReference type="FunFam" id="3.40.50.300:FF:000011">
    <property type="entry name" value="Putative ABC transporter ATP-binding component"/>
    <property type="match status" value="1"/>
</dbReference>
<dbReference type="FunFam" id="3.40.50.300:FF:002053">
    <property type="entry name" value="ABC transporter ATP-binding protein"/>
    <property type="match status" value="1"/>
</dbReference>
<keyword evidence="3 8" id="KW-0067">ATP-binding</keyword>
<keyword evidence="6" id="KW-0175">Coiled coil</keyword>
<dbReference type="Pfam" id="PF12848">
    <property type="entry name" value="ABC_tran_Xtn"/>
    <property type="match status" value="1"/>
</dbReference>
<keyword evidence="2" id="KW-0547">Nucleotide-binding</keyword>
<dbReference type="GO" id="GO:0016887">
    <property type="term" value="F:ATP hydrolysis activity"/>
    <property type="evidence" value="ECO:0007669"/>
    <property type="project" value="InterPro"/>
</dbReference>
<dbReference type="PANTHER" id="PTHR19211:SF14">
    <property type="entry name" value="ATP-BINDING CASSETTE SUB-FAMILY F MEMBER 1"/>
    <property type="match status" value="1"/>
</dbReference>
<dbReference type="PROSITE" id="PS00211">
    <property type="entry name" value="ABC_TRANSPORTER_1"/>
    <property type="match status" value="2"/>
</dbReference>
<protein>
    <recommendedName>
        <fullName evidence="5">Probable ATP-binding protein YheS</fullName>
    </recommendedName>
</protein>
<dbReference type="KEGG" id="ppv:NJ69_17545"/>
<dbReference type="SUPFAM" id="SSF52540">
    <property type="entry name" value="P-loop containing nucleoside triphosphate hydrolases"/>
    <property type="match status" value="2"/>
</dbReference>
<organism evidence="8 9">
    <name type="scientific">Pseudomonas parafulva</name>
    <dbReference type="NCBI Taxonomy" id="157782"/>
    <lineage>
        <taxon>Bacteria</taxon>
        <taxon>Pseudomonadati</taxon>
        <taxon>Pseudomonadota</taxon>
        <taxon>Gammaproteobacteria</taxon>
        <taxon>Pseudomonadales</taxon>
        <taxon>Pseudomonadaceae</taxon>
        <taxon>Pseudomonas</taxon>
    </lineage>
</organism>
<reference evidence="8 9" key="1">
    <citation type="submission" date="2018-08" db="EMBL/GenBank/DDBJ databases">
        <authorList>
            <person name="Lee Y."/>
            <person name="Kakembo D."/>
        </authorList>
    </citation>
    <scope>NUCLEOTIDE SEQUENCE [LARGE SCALE GENOMIC DNA]</scope>
    <source>
        <strain evidence="8 9">JBCS1880</strain>
    </source>
</reference>
<dbReference type="InterPro" id="IPR050611">
    <property type="entry name" value="ABCF"/>
</dbReference>
<feature type="domain" description="ABC transporter" evidence="7">
    <location>
        <begin position="310"/>
        <end position="527"/>
    </location>
</feature>
<dbReference type="GO" id="GO:0005524">
    <property type="term" value="F:ATP binding"/>
    <property type="evidence" value="ECO:0007669"/>
    <property type="project" value="UniProtKB-KW"/>
</dbReference>
<evidence type="ECO:0000256" key="6">
    <source>
        <dbReference type="SAM" id="Coils"/>
    </source>
</evidence>
<dbReference type="Pfam" id="PF00005">
    <property type="entry name" value="ABC_tran"/>
    <property type="match status" value="2"/>
</dbReference>
<dbReference type="InterPro" id="IPR032781">
    <property type="entry name" value="ABC_tran_Xtn"/>
</dbReference>
<dbReference type="RefSeq" id="WP_039583299.1">
    <property type="nucleotide sequence ID" value="NZ_CP009747.1"/>
</dbReference>
<accession>A0AAI8KG09</accession>
<comment type="similarity">
    <text evidence="4">Belongs to the ABC transporter superfamily. ABCF family. YheS subfamily.</text>
</comment>
<gene>
    <name evidence="8" type="ORF">DZC75_21435</name>
</gene>
<evidence type="ECO:0000313" key="9">
    <source>
        <dbReference type="Proteomes" id="UP000258127"/>
    </source>
</evidence>
<evidence type="ECO:0000256" key="3">
    <source>
        <dbReference type="ARBA" id="ARBA00022840"/>
    </source>
</evidence>
<feature type="coiled-coil region" evidence="6">
    <location>
        <begin position="548"/>
        <end position="617"/>
    </location>
</feature>
<dbReference type="CDD" id="cd03221">
    <property type="entry name" value="ABCF_EF-3"/>
    <property type="match status" value="2"/>
</dbReference>
<dbReference type="PANTHER" id="PTHR19211">
    <property type="entry name" value="ATP-BINDING TRANSPORT PROTEIN-RELATED"/>
    <property type="match status" value="1"/>
</dbReference>
<proteinExistence type="inferred from homology"/>
<evidence type="ECO:0000313" key="8">
    <source>
        <dbReference type="EMBL" id="AXO90938.1"/>
    </source>
</evidence>
<evidence type="ECO:0000256" key="5">
    <source>
        <dbReference type="ARBA" id="ARBA00069073"/>
    </source>
</evidence>
<evidence type="ECO:0000256" key="2">
    <source>
        <dbReference type="ARBA" id="ARBA00022741"/>
    </source>
</evidence>
<dbReference type="AlphaFoldDB" id="A0AAI8KG09"/>
<dbReference type="PROSITE" id="PS50893">
    <property type="entry name" value="ABC_TRANSPORTER_2"/>
    <property type="match status" value="2"/>
</dbReference>
<dbReference type="Gene3D" id="3.40.50.300">
    <property type="entry name" value="P-loop containing nucleotide triphosphate hydrolases"/>
    <property type="match status" value="2"/>
</dbReference>
<keyword evidence="1" id="KW-0677">Repeat</keyword>
<evidence type="ECO:0000259" key="7">
    <source>
        <dbReference type="PROSITE" id="PS50893"/>
    </source>
</evidence>
<dbReference type="InterPro" id="IPR027417">
    <property type="entry name" value="P-loop_NTPase"/>
</dbReference>
<dbReference type="Proteomes" id="UP000258127">
    <property type="component" value="Chromosome"/>
</dbReference>
<dbReference type="InterPro" id="IPR003439">
    <property type="entry name" value="ABC_transporter-like_ATP-bd"/>
</dbReference>
<dbReference type="SMART" id="SM00382">
    <property type="entry name" value="AAA"/>
    <property type="match status" value="2"/>
</dbReference>
<feature type="domain" description="ABC transporter" evidence="7">
    <location>
        <begin position="2"/>
        <end position="246"/>
    </location>
</feature>
<name>A0AAI8KG09_9PSED</name>
<dbReference type="InterPro" id="IPR003593">
    <property type="entry name" value="AAA+_ATPase"/>
</dbReference>
<evidence type="ECO:0000256" key="4">
    <source>
        <dbReference type="ARBA" id="ARBA00061571"/>
    </source>
</evidence>
<keyword evidence="9" id="KW-1185">Reference proteome</keyword>
<dbReference type="InterPro" id="IPR017871">
    <property type="entry name" value="ABC_transporter-like_CS"/>
</dbReference>